<organism evidence="2 3">
    <name type="scientific">Streptomyces broussonetiae</name>
    <dbReference type="NCBI Taxonomy" id="2686304"/>
    <lineage>
        <taxon>Bacteria</taxon>
        <taxon>Bacillati</taxon>
        <taxon>Actinomycetota</taxon>
        <taxon>Actinomycetes</taxon>
        <taxon>Kitasatosporales</taxon>
        <taxon>Streptomycetaceae</taxon>
        <taxon>Streptomyces</taxon>
    </lineage>
</organism>
<name>A0A6I6NMJ3_9ACTN</name>
<protein>
    <submittedName>
        <fullName evidence="2">Uncharacterized protein</fullName>
    </submittedName>
</protein>
<evidence type="ECO:0000313" key="3">
    <source>
        <dbReference type="Proteomes" id="UP000436138"/>
    </source>
</evidence>
<keyword evidence="3" id="KW-1185">Reference proteome</keyword>
<proteinExistence type="predicted"/>
<gene>
    <name evidence="2" type="ORF">GQF42_03130</name>
</gene>
<evidence type="ECO:0000256" key="1">
    <source>
        <dbReference type="SAM" id="MobiDB-lite"/>
    </source>
</evidence>
<accession>A0A6I6NMJ3</accession>
<dbReference type="Proteomes" id="UP000436138">
    <property type="component" value="Chromosome"/>
</dbReference>
<dbReference type="AlphaFoldDB" id="A0A6I6NMJ3"/>
<feature type="compositionally biased region" description="Basic and acidic residues" evidence="1">
    <location>
        <begin position="42"/>
        <end position="51"/>
    </location>
</feature>
<dbReference type="KEGG" id="sbro:GQF42_03130"/>
<sequence length="67" mass="7252">MLCATEDPIGLERSDIGEEYPVALLPAHHPLAGRRDISLARLRSDPAHAPERPQPAGTPRTTSRVTS</sequence>
<evidence type="ECO:0000313" key="2">
    <source>
        <dbReference type="EMBL" id="QHA09376.1"/>
    </source>
</evidence>
<dbReference type="Gene3D" id="3.40.190.290">
    <property type="match status" value="1"/>
</dbReference>
<dbReference type="EMBL" id="CP047020">
    <property type="protein sequence ID" value="QHA09376.1"/>
    <property type="molecule type" value="Genomic_DNA"/>
</dbReference>
<reference evidence="2 3" key="1">
    <citation type="submission" date="2019-12" db="EMBL/GenBank/DDBJ databases">
        <title>Streptomyces sp. strain T44 isolated from rhizosphere soil of Broussonetia papyrifera.</title>
        <authorList>
            <person name="Mo P."/>
        </authorList>
    </citation>
    <scope>NUCLEOTIDE SEQUENCE [LARGE SCALE GENOMIC DNA]</scope>
    <source>
        <strain evidence="2 3">T44</strain>
    </source>
</reference>
<feature type="region of interest" description="Disordered" evidence="1">
    <location>
        <begin position="42"/>
        <end position="67"/>
    </location>
</feature>